<dbReference type="PROSITE" id="PS51737">
    <property type="entry name" value="RECOMBINASE_DNA_BIND"/>
    <property type="match status" value="1"/>
</dbReference>
<comment type="caution">
    <text evidence="3">The sequence shown here is derived from an EMBL/GenBank/DDBJ whole genome shotgun (WGS) entry which is preliminary data.</text>
</comment>
<evidence type="ECO:0000313" key="3">
    <source>
        <dbReference type="EMBL" id="EKC45032.1"/>
    </source>
</evidence>
<evidence type="ECO:0000259" key="2">
    <source>
        <dbReference type="PROSITE" id="PS51737"/>
    </source>
</evidence>
<dbReference type="Gene3D" id="3.90.1750.20">
    <property type="entry name" value="Putative Large Serine Recombinase, Chain B, Domain 2"/>
    <property type="match status" value="1"/>
</dbReference>
<feature type="coiled-coil region" evidence="1">
    <location>
        <begin position="395"/>
        <end position="478"/>
    </location>
</feature>
<dbReference type="Gene3D" id="3.40.50.1390">
    <property type="entry name" value="Resolvase, N-terminal catalytic domain"/>
    <property type="match status" value="1"/>
</dbReference>
<organism evidence="3">
    <name type="scientific">human gut metagenome</name>
    <dbReference type="NCBI Taxonomy" id="408170"/>
    <lineage>
        <taxon>unclassified sequences</taxon>
        <taxon>metagenomes</taxon>
        <taxon>organismal metagenomes</taxon>
    </lineage>
</organism>
<dbReference type="PANTHER" id="PTHR30461:SF23">
    <property type="entry name" value="DNA RECOMBINASE-RELATED"/>
    <property type="match status" value="1"/>
</dbReference>
<dbReference type="InterPro" id="IPR011109">
    <property type="entry name" value="DNA_bind_recombinase_dom"/>
</dbReference>
<dbReference type="Pfam" id="PF13408">
    <property type="entry name" value="Zn_ribbon_recom"/>
    <property type="match status" value="1"/>
</dbReference>
<sequence length="519" mass="60898">MPEYYKAGIYIRLSEADEGKSYESESESVLNQRNILMNFIKEKGFIFVDEYVDDGYSGTTFDRPGFQRLLTDIKARRINLVIVKDLSRLGRDHILTGYYVETFFPENGIRFISMLEGYDNAVNQASNDSSTFIFACNDFYSKQNSVKIRNVLNDKRRDGKFIGSAPSYGYLRDPEDKGHLIPDLDYAWIVKKIFDMAYKGVGVSEITTYLNDNNIKTPSSLKRKSPNSKAKYNPMWTISSVKKILKNQMYVGDMVQSVQTKVSYKSNKKKTLPKSNWDIVKNTHEPLVDRFIFESVQNNVKRTNVSNITKREKRLFENLLYCRECGNTLTVSYRKQHNYWTVNCNRYSRDPKRRMCEPHFSPYDKLEEALLKTIRSTCKRYLKNLDISEISKSVNKKENSDVNNQINDLRKQEKDLISKLDMLYQDKFNGIVSEEMYLRISRETENSLIRTREKIQSLQDTKEEKKVNKSEIKDYEDKIRKLIDIDNPSRELIQALIDKIIIDKDRNIEIIYKFSILNN</sequence>
<accession>K1R7Y5</accession>
<proteinExistence type="predicted"/>
<dbReference type="InterPro" id="IPR036162">
    <property type="entry name" value="Resolvase-like_N_sf"/>
</dbReference>
<dbReference type="InterPro" id="IPR006119">
    <property type="entry name" value="Resolv_N"/>
</dbReference>
<dbReference type="AlphaFoldDB" id="K1R7Y5"/>
<protein>
    <submittedName>
        <fullName evidence="3">Resolvase family site-specific recombinase</fullName>
    </submittedName>
</protein>
<dbReference type="SMART" id="SM00857">
    <property type="entry name" value="Resolvase"/>
    <property type="match status" value="1"/>
</dbReference>
<dbReference type="SUPFAM" id="SSF53041">
    <property type="entry name" value="Resolvase-like"/>
    <property type="match status" value="1"/>
</dbReference>
<dbReference type="Pfam" id="PF07508">
    <property type="entry name" value="Recombinase"/>
    <property type="match status" value="1"/>
</dbReference>
<keyword evidence="1" id="KW-0175">Coiled coil</keyword>
<dbReference type="EMBL" id="AJWZ01011491">
    <property type="protein sequence ID" value="EKC45032.1"/>
    <property type="molecule type" value="Genomic_DNA"/>
</dbReference>
<dbReference type="PANTHER" id="PTHR30461">
    <property type="entry name" value="DNA-INVERTASE FROM LAMBDOID PROPHAGE"/>
    <property type="match status" value="1"/>
</dbReference>
<dbReference type="Pfam" id="PF00239">
    <property type="entry name" value="Resolvase"/>
    <property type="match status" value="1"/>
</dbReference>
<dbReference type="InterPro" id="IPR038109">
    <property type="entry name" value="DNA_bind_recomb_sf"/>
</dbReference>
<dbReference type="InterPro" id="IPR050639">
    <property type="entry name" value="SSR_resolvase"/>
</dbReference>
<reference evidence="3" key="1">
    <citation type="journal article" date="2013" name="Environ. Microbiol.">
        <title>Microbiota from the distal guts of lean and obese adolescents exhibit partial functional redundancy besides clear differences in community structure.</title>
        <authorList>
            <person name="Ferrer M."/>
            <person name="Ruiz A."/>
            <person name="Lanza F."/>
            <person name="Haange S.B."/>
            <person name="Oberbach A."/>
            <person name="Till H."/>
            <person name="Bargiela R."/>
            <person name="Campoy C."/>
            <person name="Segura M.T."/>
            <person name="Richter M."/>
            <person name="von Bergen M."/>
            <person name="Seifert J."/>
            <person name="Suarez A."/>
        </authorList>
    </citation>
    <scope>NUCLEOTIDE SEQUENCE</scope>
</reference>
<gene>
    <name evidence="3" type="ORF">OBE_17187</name>
</gene>
<dbReference type="GO" id="GO:0000150">
    <property type="term" value="F:DNA strand exchange activity"/>
    <property type="evidence" value="ECO:0007669"/>
    <property type="project" value="InterPro"/>
</dbReference>
<dbReference type="GO" id="GO:0003677">
    <property type="term" value="F:DNA binding"/>
    <property type="evidence" value="ECO:0007669"/>
    <property type="project" value="InterPro"/>
</dbReference>
<dbReference type="InterPro" id="IPR025827">
    <property type="entry name" value="Zn_ribbon_recom_dom"/>
</dbReference>
<evidence type="ECO:0000256" key="1">
    <source>
        <dbReference type="SAM" id="Coils"/>
    </source>
</evidence>
<name>K1R7Y5_9ZZZZ</name>
<feature type="domain" description="Recombinase" evidence="2">
    <location>
        <begin position="167"/>
        <end position="306"/>
    </location>
</feature>